<dbReference type="EMBL" id="BMZA01000001">
    <property type="protein sequence ID" value="GGY92139.1"/>
    <property type="molecule type" value="Genomic_DNA"/>
</dbReference>
<name>A0A918UCJ0_9SPHN</name>
<sequence length="163" mass="17295">MRASPDAVLKLSLAVAAVLAGSGIGYYYGVFLPDQAREAGRRADAAATAQADARQQAARDQASAEQGRQQAYQDCVNLAELGYRNRWNTSCRAQRQRDLAALADCEDDFFRTKAGCAQDFPVRSGRDCELPGDAAAAYAADLDREKAVCAQSLQSTGITPGGG</sequence>
<protein>
    <submittedName>
        <fullName evidence="2">Uncharacterized protein</fullName>
    </submittedName>
</protein>
<keyword evidence="1" id="KW-0472">Membrane</keyword>
<reference evidence="2" key="1">
    <citation type="journal article" date="2014" name="Int. J. Syst. Evol. Microbiol.">
        <title>Complete genome sequence of Corynebacterium casei LMG S-19264T (=DSM 44701T), isolated from a smear-ripened cheese.</title>
        <authorList>
            <consortium name="US DOE Joint Genome Institute (JGI-PGF)"/>
            <person name="Walter F."/>
            <person name="Albersmeier A."/>
            <person name="Kalinowski J."/>
            <person name="Ruckert C."/>
        </authorList>
    </citation>
    <scope>NUCLEOTIDE SEQUENCE</scope>
    <source>
        <strain evidence="2">KCTC 32255</strain>
    </source>
</reference>
<reference evidence="2" key="2">
    <citation type="submission" date="2020-09" db="EMBL/GenBank/DDBJ databases">
        <authorList>
            <person name="Sun Q."/>
            <person name="Kim S."/>
        </authorList>
    </citation>
    <scope>NUCLEOTIDE SEQUENCE</scope>
    <source>
        <strain evidence="2">KCTC 32255</strain>
    </source>
</reference>
<comment type="caution">
    <text evidence="2">The sequence shown here is derived from an EMBL/GenBank/DDBJ whole genome shotgun (WGS) entry which is preliminary data.</text>
</comment>
<keyword evidence="1" id="KW-0812">Transmembrane</keyword>
<dbReference type="AlphaFoldDB" id="A0A918UCJ0"/>
<keyword evidence="1" id="KW-1133">Transmembrane helix</keyword>
<gene>
    <name evidence="2" type="ORF">GCM10011614_03590</name>
</gene>
<evidence type="ECO:0000313" key="2">
    <source>
        <dbReference type="EMBL" id="GGY92139.1"/>
    </source>
</evidence>
<evidence type="ECO:0000256" key="1">
    <source>
        <dbReference type="SAM" id="Phobius"/>
    </source>
</evidence>
<proteinExistence type="predicted"/>
<dbReference type="Proteomes" id="UP000648075">
    <property type="component" value="Unassembled WGS sequence"/>
</dbReference>
<organism evidence="2 3">
    <name type="scientific">Novosphingobium colocasiae</name>
    <dbReference type="NCBI Taxonomy" id="1256513"/>
    <lineage>
        <taxon>Bacteria</taxon>
        <taxon>Pseudomonadati</taxon>
        <taxon>Pseudomonadota</taxon>
        <taxon>Alphaproteobacteria</taxon>
        <taxon>Sphingomonadales</taxon>
        <taxon>Sphingomonadaceae</taxon>
        <taxon>Novosphingobium</taxon>
    </lineage>
</organism>
<evidence type="ECO:0000313" key="3">
    <source>
        <dbReference type="Proteomes" id="UP000648075"/>
    </source>
</evidence>
<feature type="transmembrane region" description="Helical" evidence="1">
    <location>
        <begin position="7"/>
        <end position="28"/>
    </location>
</feature>
<keyword evidence="3" id="KW-1185">Reference proteome</keyword>
<dbReference type="RefSeq" id="WP_189619370.1">
    <property type="nucleotide sequence ID" value="NZ_BMZA01000001.1"/>
</dbReference>
<accession>A0A918UCJ0</accession>